<dbReference type="OrthoDB" id="9780560at2"/>
<feature type="transmembrane region" description="Helical" evidence="8">
    <location>
        <begin position="493"/>
        <end position="514"/>
    </location>
</feature>
<keyword evidence="3 8" id="KW-0812">Transmembrane</keyword>
<evidence type="ECO:0000256" key="3">
    <source>
        <dbReference type="ARBA" id="ARBA00022692"/>
    </source>
</evidence>
<evidence type="ECO:0000256" key="6">
    <source>
        <dbReference type="ARBA" id="ARBA00038076"/>
    </source>
</evidence>
<feature type="transmembrane region" description="Helical" evidence="8">
    <location>
        <begin position="416"/>
        <end position="435"/>
    </location>
</feature>
<keyword evidence="12" id="KW-1185">Reference proteome</keyword>
<dbReference type="InterPro" id="IPR025857">
    <property type="entry name" value="MacB_PCD"/>
</dbReference>
<evidence type="ECO:0000259" key="9">
    <source>
        <dbReference type="Pfam" id="PF02687"/>
    </source>
</evidence>
<dbReference type="KEGG" id="smao:CAG99_17010"/>
<dbReference type="GO" id="GO:0005886">
    <property type="term" value="C:plasma membrane"/>
    <property type="evidence" value="ECO:0007669"/>
    <property type="project" value="UniProtKB-SubCell"/>
</dbReference>
<gene>
    <name evidence="11" type="ORF">CAG99_17010</name>
</gene>
<accession>A0A1W7D027</accession>
<feature type="domain" description="MacB-like periplasmic core" evidence="10">
    <location>
        <begin position="17"/>
        <end position="238"/>
    </location>
</feature>
<evidence type="ECO:0000259" key="10">
    <source>
        <dbReference type="Pfam" id="PF12704"/>
    </source>
</evidence>
<feature type="transmembrane region" description="Helical" evidence="8">
    <location>
        <begin position="720"/>
        <end position="745"/>
    </location>
</feature>
<dbReference type="Proteomes" id="UP000194218">
    <property type="component" value="Chromosome"/>
</dbReference>
<evidence type="ECO:0000313" key="12">
    <source>
        <dbReference type="Proteomes" id="UP000194218"/>
    </source>
</evidence>
<dbReference type="AlphaFoldDB" id="A0A1W7D027"/>
<feature type="transmembrane region" description="Helical" evidence="8">
    <location>
        <begin position="272"/>
        <end position="296"/>
    </location>
</feature>
<dbReference type="GO" id="GO:0022857">
    <property type="term" value="F:transmembrane transporter activity"/>
    <property type="evidence" value="ECO:0007669"/>
    <property type="project" value="TreeGrafter"/>
</dbReference>
<keyword evidence="2" id="KW-1003">Cell membrane</keyword>
<dbReference type="InterPro" id="IPR050250">
    <property type="entry name" value="Macrolide_Exporter_MacB"/>
</dbReference>
<proteinExistence type="inferred from homology"/>
<name>A0A1W7D027_9ACTN</name>
<dbReference type="Pfam" id="PF02687">
    <property type="entry name" value="FtsX"/>
    <property type="match status" value="2"/>
</dbReference>
<dbReference type="Pfam" id="PF12704">
    <property type="entry name" value="MacB_PCD"/>
    <property type="match status" value="2"/>
</dbReference>
<comment type="subcellular location">
    <subcellularLocation>
        <location evidence="1">Cell membrane</location>
        <topology evidence="1">Multi-pass membrane protein</topology>
    </subcellularLocation>
</comment>
<evidence type="ECO:0000256" key="1">
    <source>
        <dbReference type="ARBA" id="ARBA00004651"/>
    </source>
</evidence>
<feature type="transmembrane region" description="Helical" evidence="8">
    <location>
        <begin position="365"/>
        <end position="385"/>
    </location>
</feature>
<keyword evidence="4 8" id="KW-1133">Transmembrane helix</keyword>
<dbReference type="PANTHER" id="PTHR30572:SF4">
    <property type="entry name" value="ABC TRANSPORTER PERMEASE YTRF"/>
    <property type="match status" value="1"/>
</dbReference>
<feature type="transmembrane region" description="Helical" evidence="8">
    <location>
        <begin position="773"/>
        <end position="794"/>
    </location>
</feature>
<feature type="transmembrane region" description="Helical" evidence="8">
    <location>
        <begin position="814"/>
        <end position="833"/>
    </location>
</feature>
<feature type="transmembrane region" description="Helical" evidence="8">
    <location>
        <begin position="447"/>
        <end position="472"/>
    </location>
</feature>
<dbReference type="InterPro" id="IPR003838">
    <property type="entry name" value="ABC3_permease_C"/>
</dbReference>
<feature type="domain" description="ABC3 transporter permease C-terminal" evidence="9">
    <location>
        <begin position="274"/>
        <end position="395"/>
    </location>
</feature>
<reference evidence="11 12" key="1">
    <citation type="submission" date="2017-05" db="EMBL/GenBank/DDBJ databases">
        <title>Complete genome sequence of Streptomyces sp. SCSIO 03032 revealed the diverse biosynthetic pathways for its bioactive secondary metabolites.</title>
        <authorList>
            <person name="Ma L."/>
            <person name="Zhu Y."/>
            <person name="Zhang W."/>
            <person name="Zhang G."/>
            <person name="Tian X."/>
            <person name="Zhang S."/>
            <person name="Zhang C."/>
        </authorList>
    </citation>
    <scope>NUCLEOTIDE SEQUENCE [LARGE SCALE GENOMIC DNA]</scope>
    <source>
        <strain evidence="11 12">SCSIO 03032</strain>
    </source>
</reference>
<evidence type="ECO:0000256" key="5">
    <source>
        <dbReference type="ARBA" id="ARBA00023136"/>
    </source>
</evidence>
<dbReference type="PANTHER" id="PTHR30572">
    <property type="entry name" value="MEMBRANE COMPONENT OF TRANSPORTER-RELATED"/>
    <property type="match status" value="1"/>
</dbReference>
<evidence type="ECO:0000256" key="4">
    <source>
        <dbReference type="ARBA" id="ARBA00022989"/>
    </source>
</evidence>
<evidence type="ECO:0000256" key="7">
    <source>
        <dbReference type="SAM" id="MobiDB-lite"/>
    </source>
</evidence>
<sequence>MLRTALRNVLAHKARLLMTTLAVLLGVAFVSGTLVFTSTLSEAFQRSSEEGLDHVDLAVRPDQDTDAAESGPGGAADLPQDLLDAAAGLPGVAAATGEATGFAALADKDGDLVGAGWDTSGGNYDAGRDGTGTDQRYPMRDGRAPERAGEIALDSATAERTGYAVGDTARLSVDGPVREETITGVFDTEDGTVAAGGSLVLFDTATAQELFTAPGEYNRITLTAEAGTSQRDLADAVAPLLPGDAEAVTGAELAEEQAADIEERTGGMRTALLAFAGISLFVGVFIIANTFTMLVAQRTRELALLRAVGASRRQVTRSVLIEAFAVGAVAGTAGLAVGIGIAAGLRSLMGTFDVAVPEGSLVVPGSAVLASLLVGVVVTVLAAYLPARRAAKIPPVAAMNSVHAAPAGRRLLVRNAIGTLFAAAGGALVVAGIGADDDGATMGLGAALLVVGVFVLTPLLSRPLIAAAAPLLRVFGVPGKLARLNAVRNPRRTAATASALMIGLTLITGITVIVDSLARGVDRLAAESLRADYVVSMANFSQLAPEVEDTLARHPEVTAATGLSVSPALVADETSVQYVNGVNGAAMGELVDLDFESGSFAELGGENAVIDADTAERLGLGLGDAFPVEFEDGEHGSLTVAGLFEGNQMIQGILLDAATLDPHMERPTDFQVMLRTADGPSEETRDALAAALGDNPAVLVQDKDDVSEDIAYMFTLLLNVMYALLAMAVVVAVLGVINTLAMSVFERRQEIGMLRAIGLERAGTKRMVRLESLVIALFGGVLGVGLGVFFGWAVGEMLRAYLPTYELILPWGRIGIFLGLAALVGVLAALWPARHAARLNMLAAIKAE</sequence>
<organism evidence="11 12">
    <name type="scientific">Streptomyces marincola</name>
    <dbReference type="NCBI Taxonomy" id="2878388"/>
    <lineage>
        <taxon>Bacteria</taxon>
        <taxon>Bacillati</taxon>
        <taxon>Actinomycetota</taxon>
        <taxon>Actinomycetes</taxon>
        <taxon>Kitasatosporales</taxon>
        <taxon>Streptomycetaceae</taxon>
        <taxon>Streptomyces</taxon>
    </lineage>
</organism>
<feature type="region of interest" description="Disordered" evidence="7">
    <location>
        <begin position="123"/>
        <end position="143"/>
    </location>
</feature>
<evidence type="ECO:0000256" key="2">
    <source>
        <dbReference type="ARBA" id="ARBA00022475"/>
    </source>
</evidence>
<feature type="domain" description="ABC3 transporter permease C-terminal" evidence="9">
    <location>
        <begin position="723"/>
        <end position="840"/>
    </location>
</feature>
<keyword evidence="5 8" id="KW-0472">Membrane</keyword>
<comment type="similarity">
    <text evidence="6">Belongs to the ABC-4 integral membrane protein family.</text>
</comment>
<dbReference type="RefSeq" id="WP_086160175.1">
    <property type="nucleotide sequence ID" value="NZ_CP021121.1"/>
</dbReference>
<dbReference type="EMBL" id="CP021121">
    <property type="protein sequence ID" value="ARQ70317.1"/>
    <property type="molecule type" value="Genomic_DNA"/>
</dbReference>
<feature type="transmembrane region" description="Helical" evidence="8">
    <location>
        <begin position="319"/>
        <end position="345"/>
    </location>
</feature>
<evidence type="ECO:0000313" key="11">
    <source>
        <dbReference type="EMBL" id="ARQ70317.1"/>
    </source>
</evidence>
<evidence type="ECO:0000256" key="8">
    <source>
        <dbReference type="SAM" id="Phobius"/>
    </source>
</evidence>
<protein>
    <submittedName>
        <fullName evidence="11">ABC transporter</fullName>
    </submittedName>
</protein>
<feature type="domain" description="MacB-like periplasmic core" evidence="10">
    <location>
        <begin position="493"/>
        <end position="689"/>
    </location>
</feature>